<dbReference type="Pfam" id="PF01400">
    <property type="entry name" value="Astacin"/>
    <property type="match status" value="2"/>
</dbReference>
<dbReference type="VEuPathDB" id="FungiDB:RhiirFUN_010209"/>
<protein>
    <recommendedName>
        <fullName evidence="2">Peptidase M12A domain-containing protein</fullName>
    </recommendedName>
</protein>
<comment type="caution">
    <text evidence="1">Lacks conserved residue(s) required for the propagation of feature annotation.</text>
</comment>
<dbReference type="GO" id="GO:0006508">
    <property type="term" value="P:proteolysis"/>
    <property type="evidence" value="ECO:0007669"/>
    <property type="project" value="UniProtKB-KW"/>
</dbReference>
<dbReference type="SMART" id="SM00235">
    <property type="entry name" value="ZnMc"/>
    <property type="match status" value="1"/>
</dbReference>
<accession>A0A915ZRE1</accession>
<feature type="active site" evidence="1">
    <location>
        <position position="162"/>
    </location>
</feature>
<keyword evidence="1" id="KW-0862">Zinc</keyword>
<feature type="domain" description="Peptidase M12A" evidence="2">
    <location>
        <begin position="41"/>
        <end position="260"/>
    </location>
</feature>
<keyword evidence="1" id="KW-0645">Protease</keyword>
<proteinExistence type="predicted"/>
<dbReference type="GO" id="GO:0004222">
    <property type="term" value="F:metalloendopeptidase activity"/>
    <property type="evidence" value="ECO:0007669"/>
    <property type="project" value="UniProtKB-UniRule"/>
</dbReference>
<gene>
    <name evidence="3" type="ORF">CHRIB12_LOCUS18776</name>
</gene>
<evidence type="ECO:0000259" key="2">
    <source>
        <dbReference type="PROSITE" id="PS51864"/>
    </source>
</evidence>
<keyword evidence="1" id="KW-0479">Metal-binding</keyword>
<dbReference type="GO" id="GO:0008270">
    <property type="term" value="F:zinc ion binding"/>
    <property type="evidence" value="ECO:0007669"/>
    <property type="project" value="UniProtKB-UniRule"/>
</dbReference>
<keyword evidence="1" id="KW-0482">Metalloprotease</keyword>
<name>A0A915ZRE1_9GLOM</name>
<comment type="cofactor">
    <cofactor evidence="1">
        <name>Zn(2+)</name>
        <dbReference type="ChEBI" id="CHEBI:29105"/>
    </cofactor>
    <text evidence="1">Binds 1 zinc ion per subunit.</text>
</comment>
<feature type="binding site" evidence="1">
    <location>
        <position position="161"/>
    </location>
    <ligand>
        <name>Zn(2+)</name>
        <dbReference type="ChEBI" id="CHEBI:29105"/>
        <note>catalytic</note>
    </ligand>
</feature>
<dbReference type="OrthoDB" id="5945790at2759"/>
<dbReference type="InterPro" id="IPR006026">
    <property type="entry name" value="Peptidase_Metallo"/>
</dbReference>
<evidence type="ECO:0000313" key="3">
    <source>
        <dbReference type="EMBL" id="CAB5384262.1"/>
    </source>
</evidence>
<reference evidence="3" key="1">
    <citation type="submission" date="2020-05" db="EMBL/GenBank/DDBJ databases">
        <authorList>
            <person name="Rincon C."/>
            <person name="Sanders R I."/>
            <person name="Robbins C."/>
            <person name="Chaturvedi A."/>
        </authorList>
    </citation>
    <scope>NUCLEOTIDE SEQUENCE</scope>
    <source>
        <strain evidence="3">CHB12</strain>
    </source>
</reference>
<dbReference type="Proteomes" id="UP000684084">
    <property type="component" value="Unassembled WGS sequence"/>
</dbReference>
<feature type="binding site" evidence="1">
    <location>
        <position position="171"/>
    </location>
    <ligand>
        <name>Zn(2+)</name>
        <dbReference type="ChEBI" id="CHEBI:29105"/>
        <note>catalytic</note>
    </ligand>
</feature>
<organism evidence="3 4">
    <name type="scientific">Rhizophagus irregularis</name>
    <dbReference type="NCBI Taxonomy" id="588596"/>
    <lineage>
        <taxon>Eukaryota</taxon>
        <taxon>Fungi</taxon>
        <taxon>Fungi incertae sedis</taxon>
        <taxon>Mucoromycota</taxon>
        <taxon>Glomeromycotina</taxon>
        <taxon>Glomeromycetes</taxon>
        <taxon>Glomerales</taxon>
        <taxon>Glomeraceae</taxon>
        <taxon>Rhizophagus</taxon>
    </lineage>
</organism>
<dbReference type="AlphaFoldDB" id="A0A915ZRE1"/>
<keyword evidence="1" id="KW-0378">Hydrolase</keyword>
<comment type="caution">
    <text evidence="3">The sequence shown here is derived from an EMBL/GenBank/DDBJ whole genome shotgun (WGS) entry which is preliminary data.</text>
</comment>
<evidence type="ECO:0000313" key="4">
    <source>
        <dbReference type="Proteomes" id="UP000684084"/>
    </source>
</evidence>
<dbReference type="PANTHER" id="PTHR10127:SF850">
    <property type="entry name" value="METALLOENDOPEPTIDASE"/>
    <property type="match status" value="1"/>
</dbReference>
<dbReference type="PANTHER" id="PTHR10127">
    <property type="entry name" value="DISCOIDIN, CUB, EGF, LAMININ , AND ZINC METALLOPROTEASE DOMAIN CONTAINING"/>
    <property type="match status" value="1"/>
</dbReference>
<dbReference type="EMBL" id="CAGKOT010000051">
    <property type="protein sequence ID" value="CAB5384262.1"/>
    <property type="molecule type" value="Genomic_DNA"/>
</dbReference>
<dbReference type="PROSITE" id="PS51864">
    <property type="entry name" value="ASTACIN"/>
    <property type="match status" value="1"/>
</dbReference>
<evidence type="ECO:0000256" key="1">
    <source>
        <dbReference type="PROSITE-ProRule" id="PRU01211"/>
    </source>
</evidence>
<feature type="binding site" evidence="1">
    <location>
        <position position="165"/>
    </location>
    <ligand>
        <name>Zn(2+)</name>
        <dbReference type="ChEBI" id="CHEBI:29105"/>
        <note>catalytic</note>
    </ligand>
</feature>
<sequence>MSMKQKVFDISLFFHDETLYFDFSYCEEPIYERDIIFTPGNQFSGTTWENGIVPYEFDRNLSTKLRDSVKSAMENIESKSSVKFVRRTNQRDYIKITDCKDYFSFVGKQGYRKICTGTFEDGYCIGCGNQDCTGMKYSGMQVLSITDNPDRFPAPLGSAMHELMHALGFYHEHSRPDRDHYLTVNNLNCNYVKHEDHPNVTCNGPYDLESIMHYPLERGIKLNELNPGIMKLVSEKKITVGQREKLSKGDINALNELYPSTSSFRFLSFWT</sequence>
<dbReference type="InterPro" id="IPR001506">
    <property type="entry name" value="Peptidase_M12A"/>
</dbReference>